<reference evidence="3 4" key="1">
    <citation type="submission" date="2024-01" db="EMBL/GenBank/DDBJ databases">
        <title>Multi-omics insights into the function and evolution of sodium benzoate biodegradation pathways in Benzoatithermus flavus gen. nov., sp. nov. from hot spring.</title>
        <authorList>
            <person name="Hu C.-J."/>
            <person name="Li W.-J."/>
        </authorList>
    </citation>
    <scope>NUCLEOTIDE SEQUENCE [LARGE SCALE GENOMIC DNA]</scope>
    <source>
        <strain evidence="3 4">SYSU G07066</strain>
    </source>
</reference>
<feature type="compositionally biased region" description="Basic and acidic residues" evidence="1">
    <location>
        <begin position="378"/>
        <end position="393"/>
    </location>
</feature>
<comment type="caution">
    <text evidence="3">The sequence shown here is derived from an EMBL/GenBank/DDBJ whole genome shotgun (WGS) entry which is preliminary data.</text>
</comment>
<accession>A0ABU8XQB2</accession>
<evidence type="ECO:0000259" key="2">
    <source>
        <dbReference type="Pfam" id="PF09949"/>
    </source>
</evidence>
<sequence>MRLATSLTDAARSALRFLARPVHVVRDDGGVVLQPYRGYGSKEEIFLIGRVFREPPRRAEGAPLGSLARLGRHLFRHGIGAAPVLARFGGAEQRVVTDADGYFRIHLEIAQPPPDDRLWHPIPLELLQPVRLEVEGELFIPPTRCRSVVISDIDDTIMESRVASLPRMLWRLFLQGAHHRLAFPGMAALLRAFHRGASGEAFNPMLYVSRSPWSNYEILDEFFHLHLIPVGPLLFLREWGMTLQNPLPRRGKSHKLDMIRHMLALYRELPFVLIGDSGQRDPEIYTRLVREHPGRVLAIYIRNVSRSPERRAAIEALAAEVAAAGSSLLLAADSLAMAEHAVEHGLIAAEALAEVAAERAQEPEAPAPATTRTIVRPTPEKTRAAVERGRLDQALDQGAAGGTPPNVVVEPEDSRRL</sequence>
<evidence type="ECO:0000256" key="1">
    <source>
        <dbReference type="SAM" id="MobiDB-lite"/>
    </source>
</evidence>
<dbReference type="InterPro" id="IPR052935">
    <property type="entry name" value="Mg2+_PAP"/>
</dbReference>
<feature type="region of interest" description="Disordered" evidence="1">
    <location>
        <begin position="358"/>
        <end position="417"/>
    </location>
</feature>
<keyword evidence="4" id="KW-1185">Reference proteome</keyword>
<organism evidence="3 4">
    <name type="scientific">Benzoatithermus flavus</name>
    <dbReference type="NCBI Taxonomy" id="3108223"/>
    <lineage>
        <taxon>Bacteria</taxon>
        <taxon>Pseudomonadati</taxon>
        <taxon>Pseudomonadota</taxon>
        <taxon>Alphaproteobacteria</taxon>
        <taxon>Geminicoccales</taxon>
        <taxon>Geminicoccaceae</taxon>
        <taxon>Benzoatithermus</taxon>
    </lineage>
</organism>
<dbReference type="Proteomes" id="UP001375743">
    <property type="component" value="Unassembled WGS sequence"/>
</dbReference>
<feature type="domain" description="Phosphatidate phosphatase APP1 catalytic" evidence="2">
    <location>
        <begin position="149"/>
        <end position="303"/>
    </location>
</feature>
<evidence type="ECO:0000313" key="3">
    <source>
        <dbReference type="EMBL" id="MEK0083407.1"/>
    </source>
</evidence>
<dbReference type="RefSeq" id="WP_418159259.1">
    <property type="nucleotide sequence ID" value="NZ_JBBLZC010000008.1"/>
</dbReference>
<evidence type="ECO:0000313" key="4">
    <source>
        <dbReference type="Proteomes" id="UP001375743"/>
    </source>
</evidence>
<dbReference type="PANTHER" id="PTHR28208">
    <property type="entry name" value="PHOSPHATIDATE PHOSPHATASE APP1"/>
    <property type="match status" value="1"/>
</dbReference>
<proteinExistence type="predicted"/>
<name>A0ABU8XQB2_9PROT</name>
<protein>
    <submittedName>
        <fullName evidence="3">Phosphatase domain-containing protein</fullName>
    </submittedName>
</protein>
<dbReference type="PANTHER" id="PTHR28208:SF3">
    <property type="entry name" value="PHOSPHATIDATE PHOSPHATASE APP1"/>
    <property type="match status" value="1"/>
</dbReference>
<dbReference type="EMBL" id="JBBLZC010000008">
    <property type="protein sequence ID" value="MEK0083407.1"/>
    <property type="molecule type" value="Genomic_DNA"/>
</dbReference>
<dbReference type="InterPro" id="IPR019236">
    <property type="entry name" value="APP1_cat"/>
</dbReference>
<dbReference type="Pfam" id="PF09949">
    <property type="entry name" value="APP1_cat"/>
    <property type="match status" value="1"/>
</dbReference>
<gene>
    <name evidence="3" type="ORF">U1T56_09610</name>
</gene>